<dbReference type="Proteomes" id="UP000003163">
    <property type="component" value="Unassembled WGS sequence"/>
</dbReference>
<dbReference type="InParanoid" id="J9DSX1"/>
<evidence type="ECO:0000313" key="3">
    <source>
        <dbReference type="Proteomes" id="UP000003163"/>
    </source>
</evidence>
<evidence type="ECO:0000313" key="2">
    <source>
        <dbReference type="EMBL" id="EJW04417.1"/>
    </source>
</evidence>
<accession>J9DSX1</accession>
<dbReference type="VEuPathDB" id="MicrosporidiaDB:EDEG_01353"/>
<evidence type="ECO:0000256" key="1">
    <source>
        <dbReference type="SAM" id="MobiDB-lite"/>
    </source>
</evidence>
<comment type="caution">
    <text evidence="2">The sequence shown here is derived from an EMBL/GenBank/DDBJ whole genome shotgun (WGS) entry which is preliminary data.</text>
</comment>
<dbReference type="HOGENOM" id="CLU_439419_0_0_1"/>
<proteinExistence type="predicted"/>
<reference evidence="3" key="2">
    <citation type="submission" date="2015-07" db="EMBL/GenBank/DDBJ databases">
        <title>Contrasting host-pathogen interactions and genome evolution in two generalist and specialist microsporidian pathogens of mosquitoes.</title>
        <authorList>
            <consortium name="The Broad Institute Genomics Platform"/>
            <consortium name="The Broad Institute Genome Sequencing Center for Infectious Disease"/>
            <person name="Cuomo C.A."/>
            <person name="Sanscrainte N.D."/>
            <person name="Goldberg J.M."/>
            <person name="Heiman D."/>
            <person name="Young S."/>
            <person name="Zeng Q."/>
            <person name="Becnel J.J."/>
            <person name="Birren B.W."/>
        </authorList>
    </citation>
    <scope>NUCLEOTIDE SEQUENCE [LARGE SCALE GENOMIC DNA]</scope>
    <source>
        <strain evidence="3">USNM 41457</strain>
    </source>
</reference>
<dbReference type="AlphaFoldDB" id="J9DSX1"/>
<protein>
    <submittedName>
        <fullName evidence="2">Uncharacterized protein</fullName>
    </submittedName>
</protein>
<organism evidence="2 3">
    <name type="scientific">Edhazardia aedis (strain USNM 41457)</name>
    <name type="common">Microsporidian parasite</name>
    <dbReference type="NCBI Taxonomy" id="1003232"/>
    <lineage>
        <taxon>Eukaryota</taxon>
        <taxon>Fungi</taxon>
        <taxon>Fungi incertae sedis</taxon>
        <taxon>Microsporidia</taxon>
        <taxon>Edhazardia</taxon>
    </lineage>
</organism>
<sequence length="622" mass="71416">MKNNKNIDSSINKNNININNDSIMNINNTIGNFDAINNMQNDTDNIQSSSLLNNNPKNIYSIYYNDMSNFNINNNKTCCNNTMKNNSFTLLDDKLLKDIDFKHNIDKGNTNVENQNTLKFKGNMYNQNNLDKYNTQQSFYALDATNSSINHKVVQGSLNHCNLYDISLNQKNTNSSNNHNQIIDQNTFFIQHESNINNKNIYSFNNSNKNRNLYTNSSKNNKDIPNLEINEFYKSISQINSSQHQENCSSNINNTDNFKFNIQPLNDTASFIIKELNTVKSISEIPFLKNNENSIFSSEISFTTPKMDKHSQNNGQNGVIDEFKEFDEFENIEENKVETKEINNIKDSKEFQKTDDMNLKAYEIQNDFEEIDQNLCNDILDIVIAENKCSSKKDINNSSININIVNTSITDTTVDYTIENSNSMKHNINKVNTNNEKKEDMALIDTSTPPDNLNKNDIASAIIAEKDCDKTNCDNIHNVLGDNKNEDILEEKDNNTSIYCNNAVLDGKINTNIRNSEKHEIEKNHNDNINSQLALPHNNILPANRLSSYNKSSITSKTKDKQKSLIYTENNDENNEKNTSKKDFQSADTTKQNKRRNTFANDKTTPSKRRKRRSLNMPKTFK</sequence>
<reference evidence="2 3" key="1">
    <citation type="submission" date="2011-08" db="EMBL/GenBank/DDBJ databases">
        <authorList>
            <person name="Liu Z.J."/>
            <person name="Shi F.L."/>
            <person name="Lu J.Q."/>
            <person name="Li M."/>
            <person name="Wang Z.L."/>
        </authorList>
    </citation>
    <scope>NUCLEOTIDE SEQUENCE [LARGE SCALE GENOMIC DNA]</scope>
    <source>
        <strain evidence="2 3">USNM 41457</strain>
    </source>
</reference>
<feature type="compositionally biased region" description="Basic and acidic residues" evidence="1">
    <location>
        <begin position="574"/>
        <end position="585"/>
    </location>
</feature>
<dbReference type="EMBL" id="AFBI03000019">
    <property type="protein sequence ID" value="EJW04417.1"/>
    <property type="molecule type" value="Genomic_DNA"/>
</dbReference>
<gene>
    <name evidence="2" type="ORF">EDEG_01353</name>
</gene>
<keyword evidence="3" id="KW-1185">Reference proteome</keyword>
<feature type="region of interest" description="Disordered" evidence="1">
    <location>
        <begin position="551"/>
        <end position="622"/>
    </location>
</feature>
<name>J9DSX1_EDHAE</name>